<name>A0A165P9E3_9APHY</name>
<keyword evidence="2" id="KW-0812">Transmembrane</keyword>
<sequence>MTIEVPAAEIIPLLSSQLTQSCVNGVVIAFLLYDYVLTFGNEFDIIWCRRGPVVSRVVLFLLRLCILGTAITVLLFSYASEYATSVKSCSAVYDSATVFTLLANLVIAAITTIRAYAVTCSGRVVAIVTLALSIMPFVLDAYILSRTSYEIVAVESSLTCAISVDLSTSMNIIITLALSICNTLADVVVIVATWVCTWQTIRLQGWGHRWTRRSITWLLLRDGTVYFLAVFCLNLIDCVAGVSSNSLSYLANLITPLQLVLLSRLLINLREASERDMYMQSQYDEYFDETIAISHIAFGNSTTTSDEEAPGGGCSTIGSHGGKGDDGAAQMDVREESRGSFERRVTSSSATAIA</sequence>
<accession>A0A165P9E3</accession>
<feature type="compositionally biased region" description="Basic and acidic residues" evidence="1">
    <location>
        <begin position="322"/>
        <end position="345"/>
    </location>
</feature>
<gene>
    <name evidence="4" type="ORF">DAEQUDRAFT_728425</name>
</gene>
<dbReference type="AlphaFoldDB" id="A0A165P9E3"/>
<keyword evidence="2" id="KW-1133">Transmembrane helix</keyword>
<feature type="domain" description="DUF6533" evidence="3">
    <location>
        <begin position="26"/>
        <end position="67"/>
    </location>
</feature>
<feature type="transmembrane region" description="Helical" evidence="2">
    <location>
        <begin position="248"/>
        <end position="267"/>
    </location>
</feature>
<proteinExistence type="predicted"/>
<feature type="transmembrane region" description="Helical" evidence="2">
    <location>
        <begin position="124"/>
        <end position="144"/>
    </location>
</feature>
<feature type="region of interest" description="Disordered" evidence="1">
    <location>
        <begin position="302"/>
        <end position="354"/>
    </location>
</feature>
<feature type="transmembrane region" description="Helical" evidence="2">
    <location>
        <begin position="98"/>
        <end position="117"/>
    </location>
</feature>
<dbReference type="Pfam" id="PF20151">
    <property type="entry name" value="DUF6533"/>
    <property type="match status" value="1"/>
</dbReference>
<evidence type="ECO:0000259" key="3">
    <source>
        <dbReference type="Pfam" id="PF20151"/>
    </source>
</evidence>
<dbReference type="InterPro" id="IPR045340">
    <property type="entry name" value="DUF6533"/>
</dbReference>
<dbReference type="OrthoDB" id="2802907at2759"/>
<keyword evidence="5" id="KW-1185">Reference proteome</keyword>
<feature type="transmembrane region" description="Helical" evidence="2">
    <location>
        <begin position="218"/>
        <end position="236"/>
    </location>
</feature>
<feature type="transmembrane region" description="Helical" evidence="2">
    <location>
        <begin position="18"/>
        <end position="36"/>
    </location>
</feature>
<evidence type="ECO:0000313" key="4">
    <source>
        <dbReference type="EMBL" id="KZT67926.1"/>
    </source>
</evidence>
<feature type="transmembrane region" description="Helical" evidence="2">
    <location>
        <begin position="172"/>
        <end position="197"/>
    </location>
</feature>
<protein>
    <recommendedName>
        <fullName evidence="3">DUF6533 domain-containing protein</fullName>
    </recommendedName>
</protein>
<dbReference type="EMBL" id="KV429071">
    <property type="protein sequence ID" value="KZT67926.1"/>
    <property type="molecule type" value="Genomic_DNA"/>
</dbReference>
<evidence type="ECO:0000256" key="2">
    <source>
        <dbReference type="SAM" id="Phobius"/>
    </source>
</evidence>
<evidence type="ECO:0000313" key="5">
    <source>
        <dbReference type="Proteomes" id="UP000076727"/>
    </source>
</evidence>
<feature type="compositionally biased region" description="Gly residues" evidence="1">
    <location>
        <begin position="310"/>
        <end position="321"/>
    </location>
</feature>
<keyword evidence="2" id="KW-0472">Membrane</keyword>
<feature type="transmembrane region" description="Helical" evidence="2">
    <location>
        <begin position="57"/>
        <end position="78"/>
    </location>
</feature>
<evidence type="ECO:0000256" key="1">
    <source>
        <dbReference type="SAM" id="MobiDB-lite"/>
    </source>
</evidence>
<dbReference type="Proteomes" id="UP000076727">
    <property type="component" value="Unassembled WGS sequence"/>
</dbReference>
<reference evidence="4 5" key="1">
    <citation type="journal article" date="2016" name="Mol. Biol. Evol.">
        <title>Comparative Genomics of Early-Diverging Mushroom-Forming Fungi Provides Insights into the Origins of Lignocellulose Decay Capabilities.</title>
        <authorList>
            <person name="Nagy L.G."/>
            <person name="Riley R."/>
            <person name="Tritt A."/>
            <person name="Adam C."/>
            <person name="Daum C."/>
            <person name="Floudas D."/>
            <person name="Sun H."/>
            <person name="Yadav J.S."/>
            <person name="Pangilinan J."/>
            <person name="Larsson K.H."/>
            <person name="Matsuura K."/>
            <person name="Barry K."/>
            <person name="Labutti K."/>
            <person name="Kuo R."/>
            <person name="Ohm R.A."/>
            <person name="Bhattacharya S.S."/>
            <person name="Shirouzu T."/>
            <person name="Yoshinaga Y."/>
            <person name="Martin F.M."/>
            <person name="Grigoriev I.V."/>
            <person name="Hibbett D.S."/>
        </authorList>
    </citation>
    <scope>NUCLEOTIDE SEQUENCE [LARGE SCALE GENOMIC DNA]</scope>
    <source>
        <strain evidence="4 5">L-15889</strain>
    </source>
</reference>
<organism evidence="4 5">
    <name type="scientific">Daedalea quercina L-15889</name>
    <dbReference type="NCBI Taxonomy" id="1314783"/>
    <lineage>
        <taxon>Eukaryota</taxon>
        <taxon>Fungi</taxon>
        <taxon>Dikarya</taxon>
        <taxon>Basidiomycota</taxon>
        <taxon>Agaricomycotina</taxon>
        <taxon>Agaricomycetes</taxon>
        <taxon>Polyporales</taxon>
        <taxon>Fomitopsis</taxon>
    </lineage>
</organism>